<dbReference type="PANTHER" id="PTHR43085">
    <property type="entry name" value="HEXOKINASE FAMILY MEMBER"/>
    <property type="match status" value="1"/>
</dbReference>
<evidence type="ECO:0000313" key="8">
    <source>
        <dbReference type="Proteomes" id="UP000765802"/>
    </source>
</evidence>
<dbReference type="Pfam" id="PF00294">
    <property type="entry name" value="PfkB"/>
    <property type="match status" value="1"/>
</dbReference>
<evidence type="ECO:0000256" key="4">
    <source>
        <dbReference type="ARBA" id="ARBA00022777"/>
    </source>
</evidence>
<name>A0ABR7M8C4_9BACT</name>
<reference evidence="7 8" key="1">
    <citation type="submission" date="2016-07" db="EMBL/GenBank/DDBJ databases">
        <title>Genome analysis of Flavihumibacter stibioxidans YS-17.</title>
        <authorList>
            <person name="Shi K."/>
            <person name="Han Y."/>
            <person name="Wang G."/>
        </authorList>
    </citation>
    <scope>NUCLEOTIDE SEQUENCE [LARGE SCALE GENOMIC DNA]</scope>
    <source>
        <strain evidence="7 8">YS-17</strain>
    </source>
</reference>
<organism evidence="7 8">
    <name type="scientific">Flavihumibacter stibioxidans</name>
    <dbReference type="NCBI Taxonomy" id="1834163"/>
    <lineage>
        <taxon>Bacteria</taxon>
        <taxon>Pseudomonadati</taxon>
        <taxon>Bacteroidota</taxon>
        <taxon>Chitinophagia</taxon>
        <taxon>Chitinophagales</taxon>
        <taxon>Chitinophagaceae</taxon>
        <taxon>Flavihumibacter</taxon>
    </lineage>
</organism>
<keyword evidence="3" id="KW-0547">Nucleotide-binding</keyword>
<evidence type="ECO:0000259" key="6">
    <source>
        <dbReference type="Pfam" id="PF00294"/>
    </source>
</evidence>
<keyword evidence="2" id="KW-0808">Transferase</keyword>
<evidence type="ECO:0000256" key="2">
    <source>
        <dbReference type="ARBA" id="ARBA00022679"/>
    </source>
</evidence>
<dbReference type="RefSeq" id="WP_187256214.1">
    <property type="nucleotide sequence ID" value="NZ_JBHULF010000014.1"/>
</dbReference>
<dbReference type="InterPro" id="IPR029056">
    <property type="entry name" value="Ribokinase-like"/>
</dbReference>
<keyword evidence="4" id="KW-0418">Kinase</keyword>
<dbReference type="PROSITE" id="PS00584">
    <property type="entry name" value="PFKB_KINASES_2"/>
    <property type="match status" value="1"/>
</dbReference>
<protein>
    <recommendedName>
        <fullName evidence="6">Carbohydrate kinase PfkB domain-containing protein</fullName>
    </recommendedName>
</protein>
<accession>A0ABR7M8C4</accession>
<dbReference type="Proteomes" id="UP000765802">
    <property type="component" value="Unassembled WGS sequence"/>
</dbReference>
<keyword evidence="8" id="KW-1185">Reference proteome</keyword>
<evidence type="ECO:0000256" key="5">
    <source>
        <dbReference type="ARBA" id="ARBA00022840"/>
    </source>
</evidence>
<evidence type="ECO:0000313" key="7">
    <source>
        <dbReference type="EMBL" id="MBC6490868.1"/>
    </source>
</evidence>
<proteinExistence type="inferred from homology"/>
<gene>
    <name evidence="7" type="ORF">BC349_07480</name>
</gene>
<evidence type="ECO:0000256" key="3">
    <source>
        <dbReference type="ARBA" id="ARBA00022741"/>
    </source>
</evidence>
<feature type="domain" description="Carbohydrate kinase PfkB" evidence="6">
    <location>
        <begin position="5"/>
        <end position="286"/>
    </location>
</feature>
<dbReference type="SUPFAM" id="SSF53613">
    <property type="entry name" value="Ribokinase-like"/>
    <property type="match status" value="1"/>
</dbReference>
<dbReference type="InterPro" id="IPR011611">
    <property type="entry name" value="PfkB_dom"/>
</dbReference>
<dbReference type="InterPro" id="IPR050306">
    <property type="entry name" value="PfkB_Carbo_kinase"/>
</dbReference>
<evidence type="ECO:0000256" key="1">
    <source>
        <dbReference type="ARBA" id="ARBA00010688"/>
    </source>
</evidence>
<dbReference type="InterPro" id="IPR002173">
    <property type="entry name" value="Carboh/pur_kinase_PfkB_CS"/>
</dbReference>
<keyword evidence="5" id="KW-0067">ATP-binding</keyword>
<dbReference type="Gene3D" id="3.40.1190.20">
    <property type="match status" value="1"/>
</dbReference>
<dbReference type="PANTHER" id="PTHR43085:SF1">
    <property type="entry name" value="PSEUDOURIDINE KINASE-RELATED"/>
    <property type="match status" value="1"/>
</dbReference>
<comment type="similarity">
    <text evidence="1">Belongs to the carbohydrate kinase PfkB family.</text>
</comment>
<dbReference type="EMBL" id="MBUA01000012">
    <property type="protein sequence ID" value="MBC6490868.1"/>
    <property type="molecule type" value="Genomic_DNA"/>
</dbReference>
<sequence>MESPFVLAIGEALIDAVSTSFVDDLSQARELELKPGGSPANFCRFLNQLGTPAKLVAALGNDGLAKIILDDMHAKGIDTSHVQQVPDHATTIILVGKSKGTPDFLPYRGADQHIRPVDTELISQCSVIHSTAFALSREPAQSNILTAMHRAKDEGRQISVDWNYAEKIWGIGNNAKAVFHEITRLNPLLKFSLDDAERFTGQPLDAGGAMQFLEQFNNSVTCLTCGADGVWYRKEQQAWQHAKAKPVQVKDSTGAGDSFWAGFIHAWLRDAPLHACIDNALATAAKRLEGHL</sequence>
<comment type="caution">
    <text evidence="7">The sequence shown here is derived from an EMBL/GenBank/DDBJ whole genome shotgun (WGS) entry which is preliminary data.</text>
</comment>